<dbReference type="InterPro" id="IPR028082">
    <property type="entry name" value="Peripla_BP_I"/>
</dbReference>
<evidence type="ECO:0008006" key="3">
    <source>
        <dbReference type="Google" id="ProtNLM"/>
    </source>
</evidence>
<name>A0AAX3XAK0_9PAST</name>
<dbReference type="Gene3D" id="3.40.50.2300">
    <property type="match status" value="1"/>
</dbReference>
<protein>
    <recommendedName>
        <fullName evidence="3">D-ribose-binding periplasmic protein</fullName>
    </recommendedName>
</protein>
<accession>A0AAX3XAK0</accession>
<dbReference type="SUPFAM" id="SSF53822">
    <property type="entry name" value="Periplasmic binding protein-like I"/>
    <property type="match status" value="1"/>
</dbReference>
<evidence type="ECO:0000313" key="2">
    <source>
        <dbReference type="Proteomes" id="UP001226750"/>
    </source>
</evidence>
<gene>
    <name evidence="1" type="ORF">QP018_10785</name>
</gene>
<evidence type="ECO:0000313" key="1">
    <source>
        <dbReference type="EMBL" id="WIM79229.1"/>
    </source>
</evidence>
<reference evidence="1 2" key="1">
    <citation type="submission" date="2023-06" db="EMBL/GenBank/DDBJ databases">
        <title>Complete Genome Sequence of Gallibacterium anatis Strain BJF12, Isolated from a chicken with diarrhea.</title>
        <authorList>
            <person name="Guo F."/>
            <person name="Bu W."/>
            <person name="Xu F."/>
            <person name="Wen T."/>
        </authorList>
    </citation>
    <scope>NUCLEOTIDE SEQUENCE [LARGE SCALE GENOMIC DNA]</scope>
    <source>
        <strain evidence="1 2">BJF12</strain>
    </source>
</reference>
<dbReference type="RefSeq" id="WP_285092097.1">
    <property type="nucleotide sequence ID" value="NZ_CP126975.1"/>
</dbReference>
<dbReference type="Proteomes" id="UP001226750">
    <property type="component" value="Chromosome"/>
</dbReference>
<keyword evidence="2" id="KW-1185">Reference proteome</keyword>
<organism evidence="1 2">
    <name type="scientific">Gallibacterium anatis</name>
    <dbReference type="NCBI Taxonomy" id="750"/>
    <lineage>
        <taxon>Bacteria</taxon>
        <taxon>Pseudomonadati</taxon>
        <taxon>Pseudomonadota</taxon>
        <taxon>Gammaproteobacteria</taxon>
        <taxon>Pasteurellales</taxon>
        <taxon>Pasteurellaceae</taxon>
        <taxon>Gallibacterium</taxon>
    </lineage>
</organism>
<proteinExistence type="predicted"/>
<sequence>MIVVGTDGVPEARKMVAEGKLTATVAQDPAKIGARGLELLVNAVKSGKKIAVDQEPKFETVDSILITK</sequence>
<dbReference type="EMBL" id="CP126975">
    <property type="protein sequence ID" value="WIM79229.1"/>
    <property type="molecule type" value="Genomic_DNA"/>
</dbReference>
<dbReference type="AlphaFoldDB" id="A0AAX3XAK0"/>